<feature type="domain" description="ABC transmembrane type-1" evidence="8">
    <location>
        <begin position="112"/>
        <end position="317"/>
    </location>
</feature>
<dbReference type="Pfam" id="PF19300">
    <property type="entry name" value="BPD_transp_1_N"/>
    <property type="match status" value="1"/>
</dbReference>
<keyword evidence="4 7" id="KW-0812">Transmembrane</keyword>
<comment type="subcellular location">
    <subcellularLocation>
        <location evidence="1 7">Cell membrane</location>
        <topology evidence="1 7">Multi-pass membrane protein</topology>
    </subcellularLocation>
</comment>
<feature type="transmembrane region" description="Helical" evidence="7">
    <location>
        <begin position="9"/>
        <end position="30"/>
    </location>
</feature>
<dbReference type="AlphaFoldDB" id="A0A4Q7VP87"/>
<evidence type="ECO:0000259" key="8">
    <source>
        <dbReference type="PROSITE" id="PS50928"/>
    </source>
</evidence>
<dbReference type="OrthoDB" id="9803623at2"/>
<dbReference type="SUPFAM" id="SSF161098">
    <property type="entry name" value="MetI-like"/>
    <property type="match status" value="1"/>
</dbReference>
<reference evidence="9 10" key="1">
    <citation type="submission" date="2019-02" db="EMBL/GenBank/DDBJ databases">
        <title>Genomic Encyclopedia of Type Strains, Phase IV (KMG-IV): sequencing the most valuable type-strain genomes for metagenomic binning, comparative biology and taxonomic classification.</title>
        <authorList>
            <person name="Goeker M."/>
        </authorList>
    </citation>
    <scope>NUCLEOTIDE SEQUENCE [LARGE SCALE GENOMIC DNA]</scope>
    <source>
        <strain evidence="9 10">DSM 19570</strain>
    </source>
</reference>
<dbReference type="PANTHER" id="PTHR30465:SF0">
    <property type="entry name" value="OLIGOPEPTIDE TRANSPORT SYSTEM PERMEASE PROTEIN APPB"/>
    <property type="match status" value="1"/>
</dbReference>
<keyword evidence="3" id="KW-1003">Cell membrane</keyword>
<dbReference type="InterPro" id="IPR035906">
    <property type="entry name" value="MetI-like_sf"/>
</dbReference>
<protein>
    <submittedName>
        <fullName evidence="9">Peptide/nickel transport system permease protein</fullName>
    </submittedName>
</protein>
<dbReference type="InterPro" id="IPR000515">
    <property type="entry name" value="MetI-like"/>
</dbReference>
<dbReference type="InterPro" id="IPR045621">
    <property type="entry name" value="BPD_transp_1_N"/>
</dbReference>
<evidence type="ECO:0000256" key="1">
    <source>
        <dbReference type="ARBA" id="ARBA00004651"/>
    </source>
</evidence>
<dbReference type="RefSeq" id="WP_130432757.1">
    <property type="nucleotide sequence ID" value="NZ_SHKP01000006.1"/>
</dbReference>
<sequence>MGAYLLRRVLYGVLILIGVNLLTFFLFFTVNTPDDMARLNIGGKRVTQDQIDKWKSERGYDKPLYVNTARAGSEKFTETIFWERSVSLFKLEFGRADAESAGDIGDEMRARMAASLQLALPLFILQLFVSVVFSLALVFFRHSKLDFWGVVLCVLMLSISALFYIIVGQWLFSRVFKLAPISGYAGGWDALRFLVLPVLLSLVARLGSEARLYRAMFLEELGRDYVRTARAKGLKETVVLYRHVLRNALIPIMTSAGGYLPYVFLGSLVFESFFGIPGLGAYVIDAISGQDFAIVRSMVFLGAALYVISFIVIDLLYTLADPRVRLS</sequence>
<dbReference type="PANTHER" id="PTHR30465">
    <property type="entry name" value="INNER MEMBRANE ABC TRANSPORTER"/>
    <property type="match status" value="1"/>
</dbReference>
<keyword evidence="5 7" id="KW-1133">Transmembrane helix</keyword>
<evidence type="ECO:0000256" key="4">
    <source>
        <dbReference type="ARBA" id="ARBA00022692"/>
    </source>
</evidence>
<feature type="transmembrane region" description="Helical" evidence="7">
    <location>
        <begin position="294"/>
        <end position="317"/>
    </location>
</feature>
<dbReference type="Pfam" id="PF00528">
    <property type="entry name" value="BPD_transp_1"/>
    <property type="match status" value="1"/>
</dbReference>
<feature type="transmembrane region" description="Helical" evidence="7">
    <location>
        <begin position="259"/>
        <end position="282"/>
    </location>
</feature>
<feature type="transmembrane region" description="Helical" evidence="7">
    <location>
        <begin position="118"/>
        <end position="140"/>
    </location>
</feature>
<evidence type="ECO:0000256" key="6">
    <source>
        <dbReference type="ARBA" id="ARBA00023136"/>
    </source>
</evidence>
<name>A0A4Q7VP87_9BURK</name>
<dbReference type="Gene3D" id="1.10.3720.10">
    <property type="entry name" value="MetI-like"/>
    <property type="match status" value="1"/>
</dbReference>
<evidence type="ECO:0000256" key="7">
    <source>
        <dbReference type="RuleBase" id="RU363032"/>
    </source>
</evidence>
<evidence type="ECO:0000256" key="2">
    <source>
        <dbReference type="ARBA" id="ARBA00022448"/>
    </source>
</evidence>
<dbReference type="GO" id="GO:0055085">
    <property type="term" value="P:transmembrane transport"/>
    <property type="evidence" value="ECO:0007669"/>
    <property type="project" value="InterPro"/>
</dbReference>
<evidence type="ECO:0000313" key="9">
    <source>
        <dbReference type="EMBL" id="RZT98223.1"/>
    </source>
</evidence>
<comment type="caution">
    <text evidence="9">The sequence shown here is derived from an EMBL/GenBank/DDBJ whole genome shotgun (WGS) entry which is preliminary data.</text>
</comment>
<dbReference type="EMBL" id="SHKP01000006">
    <property type="protein sequence ID" value="RZT98223.1"/>
    <property type="molecule type" value="Genomic_DNA"/>
</dbReference>
<dbReference type="CDD" id="cd06261">
    <property type="entry name" value="TM_PBP2"/>
    <property type="match status" value="1"/>
</dbReference>
<dbReference type="GO" id="GO:0005886">
    <property type="term" value="C:plasma membrane"/>
    <property type="evidence" value="ECO:0007669"/>
    <property type="project" value="UniProtKB-SubCell"/>
</dbReference>
<evidence type="ECO:0000256" key="5">
    <source>
        <dbReference type="ARBA" id="ARBA00022989"/>
    </source>
</evidence>
<dbReference type="PROSITE" id="PS50928">
    <property type="entry name" value="ABC_TM1"/>
    <property type="match status" value="1"/>
</dbReference>
<gene>
    <name evidence="9" type="ORF">EV670_2634</name>
</gene>
<feature type="transmembrane region" description="Helical" evidence="7">
    <location>
        <begin position="147"/>
        <end position="170"/>
    </location>
</feature>
<evidence type="ECO:0000313" key="10">
    <source>
        <dbReference type="Proteomes" id="UP000293671"/>
    </source>
</evidence>
<evidence type="ECO:0000256" key="3">
    <source>
        <dbReference type="ARBA" id="ARBA00022475"/>
    </source>
</evidence>
<comment type="similarity">
    <text evidence="7">Belongs to the binding-protein-dependent transport system permease family.</text>
</comment>
<feature type="transmembrane region" description="Helical" evidence="7">
    <location>
        <begin position="190"/>
        <end position="207"/>
    </location>
</feature>
<keyword evidence="2 7" id="KW-0813">Transport</keyword>
<accession>A0A4Q7VP87</accession>
<keyword evidence="6 7" id="KW-0472">Membrane</keyword>
<dbReference type="Proteomes" id="UP000293671">
    <property type="component" value="Unassembled WGS sequence"/>
</dbReference>
<organism evidence="9 10">
    <name type="scientific">Rivibacter subsaxonicus</name>
    <dbReference type="NCBI Taxonomy" id="457575"/>
    <lineage>
        <taxon>Bacteria</taxon>
        <taxon>Pseudomonadati</taxon>
        <taxon>Pseudomonadota</taxon>
        <taxon>Betaproteobacteria</taxon>
        <taxon>Burkholderiales</taxon>
        <taxon>Rivibacter</taxon>
    </lineage>
</organism>
<proteinExistence type="inferred from homology"/>
<keyword evidence="10" id="KW-1185">Reference proteome</keyword>